<dbReference type="Pfam" id="PF02493">
    <property type="entry name" value="MORN"/>
    <property type="match status" value="11"/>
</dbReference>
<accession>A0A078AQG2</accession>
<evidence type="ECO:0008006" key="5">
    <source>
        <dbReference type="Google" id="ProtNLM"/>
    </source>
</evidence>
<evidence type="ECO:0000313" key="4">
    <source>
        <dbReference type="Proteomes" id="UP000039865"/>
    </source>
</evidence>
<evidence type="ECO:0000313" key="3">
    <source>
        <dbReference type="EMBL" id="CDW83492.1"/>
    </source>
</evidence>
<dbReference type="SUPFAM" id="SSF82185">
    <property type="entry name" value="Histone H3 K4-specific methyltransferase SET7/9 N-terminal domain"/>
    <property type="match status" value="3"/>
</dbReference>
<dbReference type="PANTHER" id="PTHR43215:SF14">
    <property type="entry name" value="RADIAL SPOKE HEAD 1 HOMOLOG"/>
    <property type="match status" value="1"/>
</dbReference>
<gene>
    <name evidence="3" type="primary">Contig6349.g6803</name>
    <name evidence="3" type="ORF">STYLEM_12540</name>
</gene>
<dbReference type="EMBL" id="CCKQ01011893">
    <property type="protein sequence ID" value="CDW83492.1"/>
    <property type="molecule type" value="Genomic_DNA"/>
</dbReference>
<feature type="transmembrane region" description="Helical" evidence="2">
    <location>
        <begin position="21"/>
        <end position="46"/>
    </location>
</feature>
<evidence type="ECO:0000256" key="1">
    <source>
        <dbReference type="ARBA" id="ARBA00022737"/>
    </source>
</evidence>
<dbReference type="SMART" id="SM00698">
    <property type="entry name" value="MORN"/>
    <property type="match status" value="11"/>
</dbReference>
<keyword evidence="1" id="KW-0677">Repeat</keyword>
<dbReference type="InParanoid" id="A0A078AQG2"/>
<name>A0A078AQG2_STYLE</name>
<dbReference type="AlphaFoldDB" id="A0A078AQG2"/>
<organism evidence="3 4">
    <name type="scientific">Stylonychia lemnae</name>
    <name type="common">Ciliate</name>
    <dbReference type="NCBI Taxonomy" id="5949"/>
    <lineage>
        <taxon>Eukaryota</taxon>
        <taxon>Sar</taxon>
        <taxon>Alveolata</taxon>
        <taxon>Ciliophora</taxon>
        <taxon>Intramacronucleata</taxon>
        <taxon>Spirotrichea</taxon>
        <taxon>Stichotrichia</taxon>
        <taxon>Sporadotrichida</taxon>
        <taxon>Oxytrichidae</taxon>
        <taxon>Stylonychinae</taxon>
        <taxon>Stylonychia</taxon>
    </lineage>
</organism>
<reference evidence="3 4" key="1">
    <citation type="submission" date="2014-06" db="EMBL/GenBank/DDBJ databases">
        <authorList>
            <person name="Swart Estienne"/>
        </authorList>
    </citation>
    <scope>NUCLEOTIDE SEQUENCE [LARGE SCALE GENOMIC DNA]</scope>
    <source>
        <strain evidence="3 4">130c</strain>
    </source>
</reference>
<dbReference type="GO" id="GO:0005829">
    <property type="term" value="C:cytosol"/>
    <property type="evidence" value="ECO:0007669"/>
    <property type="project" value="TreeGrafter"/>
</dbReference>
<dbReference type="Proteomes" id="UP000039865">
    <property type="component" value="Unassembled WGS sequence"/>
</dbReference>
<dbReference type="PANTHER" id="PTHR43215">
    <property type="entry name" value="RADIAL SPOKE HEAD 1 HOMOLOG"/>
    <property type="match status" value="1"/>
</dbReference>
<dbReference type="Gene3D" id="2.20.110.10">
    <property type="entry name" value="Histone H3 K4-specific methyltransferase SET7/9 N-terminal domain"/>
    <property type="match status" value="4"/>
</dbReference>
<protein>
    <recommendedName>
        <fullName evidence="5">Morn repeat protein</fullName>
    </recommendedName>
</protein>
<dbReference type="InterPro" id="IPR003409">
    <property type="entry name" value="MORN"/>
</dbReference>
<keyword evidence="2" id="KW-0472">Membrane</keyword>
<proteinExistence type="predicted"/>
<sequence>MFRNRQFNEERRSRLFSDRPFIFGRLPKYLIAWCFSMQFWAGYYLYHKHALNTFLHDKTRKANRRSLPFVQAMEDIRFCAIQERNYMILKSICDIADPRMFDLFRSRYHQEDHFVSYYIGSTMGKYYDGRFGGSRFWNFKAYKRPEDEKGLVGGLSPAFLETFSSFKNKKNFQTQMNSLFKTTTRNRFESPICRTTLKNIKDIYSPKSGFRDHSVNLQNSLNKYTYQTPKNQTLPLSMQSTGDYSSKQFGQNSKSKTEKFLQIQEIDEDEIDEMLLHYQMRSSMFDFELIKQMSNFGLKKYKNSLYRGQLNSEGQRHGKGVMTYFDNIRVYEGDWVHDLREGEGYEKFSNLNEYKGGYRKNKPEGKGHYVWRNGDTYEGQWYDGLRQGMGKWHSHTGEIYEGEWFKGQASGYGVMIWANGDRYEGGWRNCKKHGQGEDTYAEGNRFIGKYDDGLPDGYGEYYWNDGSFYRGNFEKGHKHGQGIMFRKYMQDKSEKWVLYEGEFVNDARHGMGEIKWSNGNYYLGQFQSDERHGQGEMRWIDDTTYIGEWSRGKRHGWGTLKKKDGLITTGVFVSNNFMGKEYVIPETIEENISEQKSMKKSMLKQGNLSDRQIERKEKKEIKIKKVMNRSNSEMRRNQLRLTDHSSSCERRQCCAHKKNVTSPIMRTWKPSGGSKSNLLLQTSFT</sequence>
<keyword evidence="2" id="KW-1133">Transmembrane helix</keyword>
<dbReference type="OrthoDB" id="294378at2759"/>
<keyword evidence="2" id="KW-0812">Transmembrane</keyword>
<keyword evidence="4" id="KW-1185">Reference proteome</keyword>
<evidence type="ECO:0000256" key="2">
    <source>
        <dbReference type="SAM" id="Phobius"/>
    </source>
</evidence>